<evidence type="ECO:0000256" key="16">
    <source>
        <dbReference type="SAM" id="MobiDB-lite"/>
    </source>
</evidence>
<evidence type="ECO:0000256" key="10">
    <source>
        <dbReference type="ARBA" id="ARBA00022840"/>
    </source>
</evidence>
<reference evidence="19" key="1">
    <citation type="submission" date="2017-04" db="EMBL/GenBank/DDBJ databases">
        <authorList>
            <person name="Varghese N."/>
            <person name="Submissions S."/>
        </authorList>
    </citation>
    <scope>NUCLEOTIDE SEQUENCE [LARGE SCALE GENOMIC DNA]</scope>
    <source>
        <strain evidence="19">Ballard 720</strain>
    </source>
</reference>
<dbReference type="STRING" id="28094.SAMN06295900_1275"/>
<protein>
    <recommendedName>
        <fullName evidence="6 14">Adenylyl-sulfate kinase</fullName>
        <ecNumber evidence="5 14">2.7.1.25</ecNumber>
    </recommendedName>
    <alternativeName>
        <fullName evidence="12 14">APS kinase</fullName>
    </alternativeName>
    <alternativeName>
        <fullName evidence="13 14">ATP adenosine-5'-phosphosulfate 3'-phosphotransferase</fullName>
    </alternativeName>
    <alternativeName>
        <fullName evidence="11 14">Adenosine-5'-phosphosulfate kinase</fullName>
    </alternativeName>
</protein>
<dbReference type="HAMAP" id="MF_00065">
    <property type="entry name" value="Adenylyl_sulf_kinase"/>
    <property type="match status" value="1"/>
</dbReference>
<name>A0A1X7HA58_TRICW</name>
<keyword evidence="19" id="KW-1185">Reference proteome</keyword>
<keyword evidence="14" id="KW-0597">Phosphoprotein</keyword>
<proteinExistence type="inferred from homology"/>
<evidence type="ECO:0000313" key="19">
    <source>
        <dbReference type="Proteomes" id="UP000192911"/>
    </source>
</evidence>
<evidence type="ECO:0000256" key="1">
    <source>
        <dbReference type="ARBA" id="ARBA00001823"/>
    </source>
</evidence>
<feature type="compositionally biased region" description="Basic and acidic residues" evidence="16">
    <location>
        <begin position="9"/>
        <end position="22"/>
    </location>
</feature>
<sequence>MSCNALDSSRADEPVAARARGETRPANVHWHATSVSNEARATLFRYAPLTFWLTGLSGAGKSTIAYELEQRLIGERQPCAVLDGDNLRHGLNRDLGFSERDRRENMRRAAEAARLMNDAGLIVVASLVSPFREDRAAVKDIIGEARFVEVYVNTPLTVCESRDPKGLYLKARRGDIEGFTGVSSPYEPPLAPALTVDTASMPRGGAAAHLYAYLTERSQGRDHDGGR</sequence>
<gene>
    <name evidence="14" type="primary">cysC</name>
    <name evidence="18" type="ORF">SAMN06295900_1275</name>
</gene>
<dbReference type="EC" id="2.7.1.25" evidence="5 14"/>
<dbReference type="GeneID" id="95550159"/>
<evidence type="ECO:0000256" key="13">
    <source>
        <dbReference type="ARBA" id="ARBA00031464"/>
    </source>
</evidence>
<evidence type="ECO:0000256" key="9">
    <source>
        <dbReference type="ARBA" id="ARBA00022777"/>
    </source>
</evidence>
<keyword evidence="8 14" id="KW-0547">Nucleotide-binding</keyword>
<dbReference type="GO" id="GO:0070814">
    <property type="term" value="P:hydrogen sulfide biosynthetic process"/>
    <property type="evidence" value="ECO:0007669"/>
    <property type="project" value="UniProtKB-UniRule"/>
</dbReference>
<dbReference type="UniPathway" id="UPA00140">
    <property type="reaction ID" value="UER00205"/>
</dbReference>
<dbReference type="PANTHER" id="PTHR11055:SF63">
    <property type="entry name" value="ADENYLYL-SULFATE KINASE 1, CHLOROPLASTIC"/>
    <property type="match status" value="1"/>
</dbReference>
<dbReference type="OrthoDB" id="9804504at2"/>
<evidence type="ECO:0000256" key="7">
    <source>
        <dbReference type="ARBA" id="ARBA00022679"/>
    </source>
</evidence>
<dbReference type="AlphaFoldDB" id="A0A1X7HA58"/>
<comment type="similarity">
    <text evidence="4 14 15">Belongs to the APS kinase family.</text>
</comment>
<dbReference type="GO" id="GO:0004020">
    <property type="term" value="F:adenylylsulfate kinase activity"/>
    <property type="evidence" value="ECO:0007669"/>
    <property type="project" value="UniProtKB-UniRule"/>
</dbReference>
<dbReference type="InterPro" id="IPR002891">
    <property type="entry name" value="APS"/>
</dbReference>
<keyword evidence="9 14" id="KW-0418">Kinase</keyword>
<evidence type="ECO:0000256" key="4">
    <source>
        <dbReference type="ARBA" id="ARBA00007008"/>
    </source>
</evidence>
<evidence type="ECO:0000256" key="6">
    <source>
        <dbReference type="ARBA" id="ARBA00018163"/>
    </source>
</evidence>
<comment type="pathway">
    <text evidence="3 14 15">Sulfur metabolism; hydrogen sulfide biosynthesis; sulfite from sulfate: step 2/3.</text>
</comment>
<evidence type="ECO:0000256" key="3">
    <source>
        <dbReference type="ARBA" id="ARBA00004806"/>
    </source>
</evidence>
<keyword evidence="7 14" id="KW-0808">Transferase</keyword>
<evidence type="ECO:0000256" key="11">
    <source>
        <dbReference type="ARBA" id="ARBA00029724"/>
    </source>
</evidence>
<comment type="function">
    <text evidence="2 14 15">Catalyzes the synthesis of activated sulfate.</text>
</comment>
<feature type="region of interest" description="Disordered" evidence="16">
    <location>
        <begin position="1"/>
        <end position="22"/>
    </location>
</feature>
<dbReference type="SUPFAM" id="SSF52540">
    <property type="entry name" value="P-loop containing nucleoside triphosphate hydrolases"/>
    <property type="match status" value="1"/>
</dbReference>
<keyword evidence="10 14" id="KW-0067">ATP-binding</keyword>
<dbReference type="Pfam" id="PF01583">
    <property type="entry name" value="APS_kinase"/>
    <property type="match status" value="1"/>
</dbReference>
<evidence type="ECO:0000256" key="15">
    <source>
        <dbReference type="RuleBase" id="RU004347"/>
    </source>
</evidence>
<dbReference type="GO" id="GO:0000103">
    <property type="term" value="P:sulfate assimilation"/>
    <property type="evidence" value="ECO:0007669"/>
    <property type="project" value="UniProtKB-UniRule"/>
</dbReference>
<evidence type="ECO:0000256" key="14">
    <source>
        <dbReference type="HAMAP-Rule" id="MF_00065"/>
    </source>
</evidence>
<evidence type="ECO:0000256" key="2">
    <source>
        <dbReference type="ARBA" id="ARBA00002632"/>
    </source>
</evidence>
<dbReference type="RefSeq" id="WP_085230803.1">
    <property type="nucleotide sequence ID" value="NZ_BSQD01000024.1"/>
</dbReference>
<evidence type="ECO:0000256" key="8">
    <source>
        <dbReference type="ARBA" id="ARBA00022741"/>
    </source>
</evidence>
<dbReference type="CDD" id="cd02027">
    <property type="entry name" value="APSK"/>
    <property type="match status" value="1"/>
</dbReference>
<evidence type="ECO:0000256" key="5">
    <source>
        <dbReference type="ARBA" id="ARBA00012121"/>
    </source>
</evidence>
<dbReference type="InterPro" id="IPR027417">
    <property type="entry name" value="P-loop_NTPase"/>
</dbReference>
<dbReference type="EMBL" id="FXAH01000027">
    <property type="protein sequence ID" value="SMF82628.1"/>
    <property type="molecule type" value="Genomic_DNA"/>
</dbReference>
<accession>A0A1X7HA58</accession>
<comment type="catalytic activity">
    <reaction evidence="1 14 15">
        <text>adenosine 5'-phosphosulfate + ATP = 3'-phosphoadenylyl sulfate + ADP + H(+)</text>
        <dbReference type="Rhea" id="RHEA:24152"/>
        <dbReference type="ChEBI" id="CHEBI:15378"/>
        <dbReference type="ChEBI" id="CHEBI:30616"/>
        <dbReference type="ChEBI" id="CHEBI:58243"/>
        <dbReference type="ChEBI" id="CHEBI:58339"/>
        <dbReference type="ChEBI" id="CHEBI:456216"/>
        <dbReference type="EC" id="2.7.1.25"/>
    </reaction>
</comment>
<evidence type="ECO:0000259" key="17">
    <source>
        <dbReference type="Pfam" id="PF01583"/>
    </source>
</evidence>
<dbReference type="Gene3D" id="3.40.50.300">
    <property type="entry name" value="P-loop containing nucleotide triphosphate hydrolases"/>
    <property type="match status" value="1"/>
</dbReference>
<dbReference type="GO" id="GO:0005524">
    <property type="term" value="F:ATP binding"/>
    <property type="evidence" value="ECO:0007669"/>
    <property type="project" value="UniProtKB-UniRule"/>
</dbReference>
<dbReference type="NCBIfam" id="NF003013">
    <property type="entry name" value="PRK03846.1"/>
    <property type="match status" value="1"/>
</dbReference>
<dbReference type="InterPro" id="IPR059117">
    <property type="entry name" value="APS_kinase_dom"/>
</dbReference>
<feature type="domain" description="APS kinase" evidence="17">
    <location>
        <begin position="48"/>
        <end position="197"/>
    </location>
</feature>
<evidence type="ECO:0000256" key="12">
    <source>
        <dbReference type="ARBA" id="ARBA00031393"/>
    </source>
</evidence>
<feature type="active site" description="Phosphoserine intermediate" evidence="14">
    <location>
        <position position="129"/>
    </location>
</feature>
<dbReference type="PANTHER" id="PTHR11055">
    <property type="entry name" value="BIFUNCTIONAL 3'-PHOSPHOADENOSINE 5'-PHOSPHOSULFATE SYNTHASE"/>
    <property type="match status" value="1"/>
</dbReference>
<evidence type="ECO:0000313" key="18">
    <source>
        <dbReference type="EMBL" id="SMF82628.1"/>
    </source>
</evidence>
<organism evidence="18 19">
    <name type="scientific">Trinickia caryophylli</name>
    <name type="common">Paraburkholderia caryophylli</name>
    <dbReference type="NCBI Taxonomy" id="28094"/>
    <lineage>
        <taxon>Bacteria</taxon>
        <taxon>Pseudomonadati</taxon>
        <taxon>Pseudomonadota</taxon>
        <taxon>Betaproteobacteria</taxon>
        <taxon>Burkholderiales</taxon>
        <taxon>Burkholderiaceae</taxon>
        <taxon>Trinickia</taxon>
    </lineage>
</organism>
<feature type="binding site" evidence="14">
    <location>
        <begin position="55"/>
        <end position="62"/>
    </location>
    <ligand>
        <name>ATP</name>
        <dbReference type="ChEBI" id="CHEBI:30616"/>
    </ligand>
</feature>
<dbReference type="Proteomes" id="UP000192911">
    <property type="component" value="Unassembled WGS sequence"/>
</dbReference>
<dbReference type="NCBIfam" id="TIGR00455">
    <property type="entry name" value="apsK"/>
    <property type="match status" value="1"/>
</dbReference>